<dbReference type="Proteomes" id="UP000188388">
    <property type="component" value="Unassembled WGS sequence"/>
</dbReference>
<sequence length="347" mass="39524">MHPRTDLSLLLESLSQLSKTPYFNKALEAHTRALIDTVDHVLTVSPSYDDEIVRSFSEKAWITHRYLQGSTTKELPYEIEYCMRFAIADWLPEKCLVTTALTDEKDFHLKVGDPWEFVAKVLTRYGHPLPDSRLIFIGVPRLYKHMPLFCSALYHELGHFVDLTRNITETTMLLEPIEGASEVVQDVVRRHRCEHFADLFAACYVGSAIADSLDAVHPFGERTPTHPPTTERIEVIRGFLADEPFDELTMFQDTLSRLGMPRLERRFVVPEIESAFDDIRPYTLTGEAELHGIIPAGWSYMAKALHGAGAPWTRGAQRLEIIRVINDLTEKSVRNSSLRQLWSSVSA</sequence>
<gene>
    <name evidence="1" type="ORF">BQ8794_140070</name>
</gene>
<dbReference type="STRING" id="1631249.BQ8794_140070"/>
<keyword evidence="2" id="KW-1185">Reference proteome</keyword>
<accession>A0A1R3V6B1</accession>
<organism evidence="1 2">
    <name type="scientific">Mesorhizobium prunaredense</name>
    <dbReference type="NCBI Taxonomy" id="1631249"/>
    <lineage>
        <taxon>Bacteria</taxon>
        <taxon>Pseudomonadati</taxon>
        <taxon>Pseudomonadota</taxon>
        <taxon>Alphaproteobacteria</taxon>
        <taxon>Hyphomicrobiales</taxon>
        <taxon>Phyllobacteriaceae</taxon>
        <taxon>Mesorhizobium</taxon>
    </lineage>
</organism>
<dbReference type="AlphaFoldDB" id="A0A1R3V6B1"/>
<protein>
    <submittedName>
        <fullName evidence="1">Uncharacterized protein</fullName>
    </submittedName>
</protein>
<dbReference type="EMBL" id="FTPD01000006">
    <property type="protein sequence ID" value="SIT53925.1"/>
    <property type="molecule type" value="Genomic_DNA"/>
</dbReference>
<dbReference type="RefSeq" id="WP_077374453.1">
    <property type="nucleotide sequence ID" value="NZ_FTPD01000006.1"/>
</dbReference>
<evidence type="ECO:0000313" key="1">
    <source>
        <dbReference type="EMBL" id="SIT53925.1"/>
    </source>
</evidence>
<reference evidence="2" key="1">
    <citation type="submission" date="2017-01" db="EMBL/GenBank/DDBJ databases">
        <authorList>
            <person name="Brunel B."/>
        </authorList>
    </citation>
    <scope>NUCLEOTIDE SEQUENCE [LARGE SCALE GENOMIC DNA]</scope>
</reference>
<proteinExistence type="predicted"/>
<evidence type="ECO:0000313" key="2">
    <source>
        <dbReference type="Proteomes" id="UP000188388"/>
    </source>
</evidence>
<name>A0A1R3V6B1_9HYPH</name>